<keyword evidence="1" id="KW-0732">Signal</keyword>
<feature type="signal peptide" evidence="1">
    <location>
        <begin position="1"/>
        <end position="19"/>
    </location>
</feature>
<sequence length="227" mass="25413">MKTSTLFLIGSLISSSLCAQNLCTEDSSLSENTSFEISFYGSSNNLIEVSHFNVTGTFNTADGRKAIIAQTNRDTTTTEKEKYYTIECNDAALLINNKNIIPAYVFEEFHNMDLNATSSSLSIPKELHVGQKLSNADYTIEIEVTPIKHRLHYFLTDRIVTSKETINTPAGTFECYLIESKTHMRPQNNNTGSVKQWFAEDIGLIKQVDYNLEGAITGINLLTDLKF</sequence>
<evidence type="ECO:0000256" key="1">
    <source>
        <dbReference type="SAM" id="SignalP"/>
    </source>
</evidence>
<dbReference type="RefSeq" id="WP_009779047.1">
    <property type="nucleotide sequence ID" value="NZ_CH672395.1"/>
</dbReference>
<evidence type="ECO:0000313" key="4">
    <source>
        <dbReference type="Proteomes" id="UP000001601"/>
    </source>
</evidence>
<dbReference type="EMBL" id="AANC01000003">
    <property type="protein sequence ID" value="EAQ50138.1"/>
    <property type="molecule type" value="Genomic_DNA"/>
</dbReference>
<protein>
    <recommendedName>
        <fullName evidence="2">DUF3108 domain-containing protein</fullName>
    </recommendedName>
</protein>
<dbReference type="AlphaFoldDB" id="A3XJY8"/>
<comment type="caution">
    <text evidence="3">The sequence shown here is derived from an EMBL/GenBank/DDBJ whole genome shotgun (WGS) entry which is preliminary data.</text>
</comment>
<dbReference type="Pfam" id="PF21347">
    <property type="entry name" value="DUF3108_like"/>
    <property type="match status" value="1"/>
</dbReference>
<dbReference type="HOGENOM" id="CLU_103767_0_0_10"/>
<dbReference type="eggNOG" id="ENOG502ZBYG">
    <property type="taxonomic scope" value="Bacteria"/>
</dbReference>
<evidence type="ECO:0000259" key="2">
    <source>
        <dbReference type="Pfam" id="PF21347"/>
    </source>
</evidence>
<dbReference type="Gene3D" id="2.40.360.20">
    <property type="match status" value="1"/>
</dbReference>
<reference evidence="3 4" key="1">
    <citation type="journal article" date="2007" name="Nature">
        <title>Light stimulates growth of proteorhodopsin-containing marine Flavobacteria.</title>
        <authorList>
            <person name="Gomez-Consarnau L."/>
            <person name="Gonzalez J.M."/>
            <person name="Coll-Llado M."/>
            <person name="Gourdon P."/>
            <person name="Pascher T."/>
            <person name="Neutze R."/>
            <person name="Pedros-Alio C."/>
            <person name="Pinhassi J."/>
        </authorList>
    </citation>
    <scope>NUCLEOTIDE SEQUENCE [LARGE SCALE GENOMIC DNA]</scope>
    <source>
        <strain evidence="3 4">MED217</strain>
    </source>
</reference>
<dbReference type="Proteomes" id="UP000001601">
    <property type="component" value="Unassembled WGS sequence"/>
</dbReference>
<proteinExistence type="predicted"/>
<gene>
    <name evidence="3" type="ORF">MED217_03270</name>
</gene>
<feature type="domain" description="DUF3108" evidence="2">
    <location>
        <begin position="32"/>
        <end position="222"/>
    </location>
</feature>
<dbReference type="OrthoDB" id="665223at2"/>
<feature type="chain" id="PRO_5002663631" description="DUF3108 domain-containing protein" evidence="1">
    <location>
        <begin position="20"/>
        <end position="227"/>
    </location>
</feature>
<organism evidence="3 4">
    <name type="scientific">Leeuwenhoekiella blandensis (strain CECT 7118 / CCUG 51940 / KCTC 22103 / MED217)</name>
    <name type="common">Flavobacterium sp. (strain MED217)</name>
    <dbReference type="NCBI Taxonomy" id="398720"/>
    <lineage>
        <taxon>Bacteria</taxon>
        <taxon>Pseudomonadati</taxon>
        <taxon>Bacteroidota</taxon>
        <taxon>Flavobacteriia</taxon>
        <taxon>Flavobacteriales</taxon>
        <taxon>Flavobacteriaceae</taxon>
        <taxon>Leeuwenhoekiella</taxon>
    </lineage>
</organism>
<keyword evidence="4" id="KW-1185">Reference proteome</keyword>
<name>A3XJY8_LEEBM</name>
<evidence type="ECO:0000313" key="3">
    <source>
        <dbReference type="EMBL" id="EAQ50138.1"/>
    </source>
</evidence>
<dbReference type="STRING" id="398720.MED217_03270"/>
<accession>A3XJY8</accession>
<dbReference type="InterPro" id="IPR049279">
    <property type="entry name" value="DUF3108-like"/>
</dbReference>